<evidence type="ECO:0000259" key="3">
    <source>
        <dbReference type="Pfam" id="PF05175"/>
    </source>
</evidence>
<dbReference type="Pfam" id="PF05175">
    <property type="entry name" value="MTS"/>
    <property type="match status" value="1"/>
</dbReference>
<keyword evidence="5" id="KW-1185">Reference proteome</keyword>
<dbReference type="Proteomes" id="UP000093186">
    <property type="component" value="Unassembled WGS sequence"/>
</dbReference>
<feature type="domain" description="Methyltransferase small" evidence="3">
    <location>
        <begin position="25"/>
        <end position="164"/>
    </location>
</feature>
<evidence type="ECO:0000256" key="1">
    <source>
        <dbReference type="ARBA" id="ARBA00022603"/>
    </source>
</evidence>
<dbReference type="Gene3D" id="3.40.50.150">
    <property type="entry name" value="Vaccinia Virus protein VP39"/>
    <property type="match status" value="1"/>
</dbReference>
<dbReference type="RefSeq" id="WP_068702261.1">
    <property type="nucleotide sequence ID" value="NZ_MAKX01000001.1"/>
</dbReference>
<evidence type="ECO:0000256" key="2">
    <source>
        <dbReference type="ARBA" id="ARBA00022691"/>
    </source>
</evidence>
<dbReference type="EMBL" id="MAKX01000001">
    <property type="protein sequence ID" value="OCK43669.1"/>
    <property type="molecule type" value="Genomic_DNA"/>
</dbReference>
<dbReference type="CDD" id="cd02440">
    <property type="entry name" value="AdoMet_MTases"/>
    <property type="match status" value="1"/>
</dbReference>
<name>A0A1B9Y1N7_9FLAO</name>
<keyword evidence="2" id="KW-0949">S-adenosyl-L-methionine</keyword>
<accession>A0A1B9Y1N7</accession>
<evidence type="ECO:0000313" key="5">
    <source>
        <dbReference type="Proteomes" id="UP000093186"/>
    </source>
</evidence>
<dbReference type="InterPro" id="IPR029063">
    <property type="entry name" value="SAM-dependent_MTases_sf"/>
</dbReference>
<gene>
    <name evidence="4" type="ORF">BA195_02900</name>
</gene>
<dbReference type="SUPFAM" id="SSF53335">
    <property type="entry name" value="S-adenosyl-L-methionine-dependent methyltransferases"/>
    <property type="match status" value="1"/>
</dbReference>
<proteinExistence type="predicted"/>
<comment type="caution">
    <text evidence="4">The sequence shown here is derived from an EMBL/GenBank/DDBJ whole genome shotgun (WGS) entry which is preliminary data.</text>
</comment>
<keyword evidence="1 4" id="KW-0808">Transferase</keyword>
<organism evidence="4 5">
    <name type="scientific">Tenacibaculum soleae</name>
    <dbReference type="NCBI Taxonomy" id="447689"/>
    <lineage>
        <taxon>Bacteria</taxon>
        <taxon>Pseudomonadati</taxon>
        <taxon>Bacteroidota</taxon>
        <taxon>Flavobacteriia</taxon>
        <taxon>Flavobacteriales</taxon>
        <taxon>Flavobacteriaceae</taxon>
        <taxon>Tenacibaculum</taxon>
    </lineage>
</organism>
<dbReference type="GO" id="GO:0032259">
    <property type="term" value="P:methylation"/>
    <property type="evidence" value="ECO:0007669"/>
    <property type="project" value="UniProtKB-KW"/>
</dbReference>
<dbReference type="GO" id="GO:0008168">
    <property type="term" value="F:methyltransferase activity"/>
    <property type="evidence" value="ECO:0007669"/>
    <property type="project" value="UniProtKB-KW"/>
</dbReference>
<dbReference type="OrthoDB" id="9805585at2"/>
<evidence type="ECO:0000313" key="4">
    <source>
        <dbReference type="EMBL" id="OCK43669.1"/>
    </source>
</evidence>
<protein>
    <submittedName>
        <fullName evidence="4">Ribosomal RNA adenine dimethylase</fullName>
    </submittedName>
</protein>
<dbReference type="STRING" id="447689.BA195_02900"/>
<dbReference type="AlphaFoldDB" id="A0A1B9Y1N7"/>
<reference evidence="4 5" key="1">
    <citation type="submission" date="2016-06" db="EMBL/GenBank/DDBJ databases">
        <title>Draft Genome Sequence of Tenacibaculum soleae UCD-KL19.</title>
        <authorList>
            <person name="Eisen J.A."/>
            <person name="Coil D.A."/>
            <person name="Lujan K.M."/>
        </authorList>
    </citation>
    <scope>NUCLEOTIDE SEQUENCE [LARGE SCALE GENOMIC DNA]</scope>
    <source>
        <strain evidence="4 5">UCD-KL19</strain>
    </source>
</reference>
<sequence>MSKRFNFFKEAIKNYKTSGTIVPSSKYLANKMLKDITFKKAKVIVELGPGNGAITHAILNKIQPNTVLICFEINTVFYNELNKIKHPQLIILKASAEKIIPEIKKLGFTNVDYIISSLPLTILPKKISHNILLKSHQALNNNGLFIQYQYSLTYYQKLQKVFGKNIKLSFEPLNFPPAFIYNCVKNSILVPNTSKYSL</sequence>
<dbReference type="InterPro" id="IPR007848">
    <property type="entry name" value="Small_mtfrase_dom"/>
</dbReference>
<keyword evidence="1 4" id="KW-0489">Methyltransferase</keyword>